<name>A0ABR6CLI3_9BACI</name>
<dbReference type="EMBL" id="JACJHX010000003">
    <property type="protein sequence ID" value="MBA9025897.1"/>
    <property type="molecule type" value="Genomic_DNA"/>
</dbReference>
<organism evidence="1 2">
    <name type="scientific">Peribacillus huizhouensis</name>
    <dbReference type="NCBI Taxonomy" id="1501239"/>
    <lineage>
        <taxon>Bacteria</taxon>
        <taxon>Bacillati</taxon>
        <taxon>Bacillota</taxon>
        <taxon>Bacilli</taxon>
        <taxon>Bacillales</taxon>
        <taxon>Bacillaceae</taxon>
        <taxon>Peribacillus</taxon>
    </lineage>
</organism>
<reference evidence="1 2" key="1">
    <citation type="submission" date="2020-08" db="EMBL/GenBank/DDBJ databases">
        <title>Genomic Encyclopedia of Type Strains, Phase IV (KMG-IV): sequencing the most valuable type-strain genomes for metagenomic binning, comparative biology and taxonomic classification.</title>
        <authorList>
            <person name="Goeker M."/>
        </authorList>
    </citation>
    <scope>NUCLEOTIDE SEQUENCE [LARGE SCALE GENOMIC DNA]</scope>
    <source>
        <strain evidence="1 2">DSM 105481</strain>
    </source>
</reference>
<dbReference type="RefSeq" id="WP_154664013.1">
    <property type="nucleotide sequence ID" value="NZ_JACJHX010000003.1"/>
</dbReference>
<proteinExistence type="predicted"/>
<evidence type="ECO:0000313" key="2">
    <source>
        <dbReference type="Proteomes" id="UP000626697"/>
    </source>
</evidence>
<sequence>MSRKEKNEGIRVQLPYNRYVDSAVLEEENYRELVGILDKYTFNEQEQ</sequence>
<gene>
    <name evidence="1" type="ORF">HNP81_001182</name>
</gene>
<accession>A0ABR6CLI3</accession>
<evidence type="ECO:0000313" key="1">
    <source>
        <dbReference type="EMBL" id="MBA9025897.1"/>
    </source>
</evidence>
<protein>
    <submittedName>
        <fullName evidence="1">Uncharacterized protein</fullName>
    </submittedName>
</protein>
<keyword evidence="2" id="KW-1185">Reference proteome</keyword>
<comment type="caution">
    <text evidence="1">The sequence shown here is derived from an EMBL/GenBank/DDBJ whole genome shotgun (WGS) entry which is preliminary data.</text>
</comment>
<dbReference type="Proteomes" id="UP000626697">
    <property type="component" value="Unassembled WGS sequence"/>
</dbReference>